<name>A0A1D3CRL9_9EIME</name>
<evidence type="ECO:0000313" key="2">
    <source>
        <dbReference type="Proteomes" id="UP000095192"/>
    </source>
</evidence>
<gene>
    <name evidence="1" type="ORF">cyc_05958</name>
</gene>
<dbReference type="Proteomes" id="UP000095192">
    <property type="component" value="Unassembled WGS sequence"/>
</dbReference>
<proteinExistence type="predicted"/>
<organism evidence="1 2">
    <name type="scientific">Cyclospora cayetanensis</name>
    <dbReference type="NCBI Taxonomy" id="88456"/>
    <lineage>
        <taxon>Eukaryota</taxon>
        <taxon>Sar</taxon>
        <taxon>Alveolata</taxon>
        <taxon>Apicomplexa</taxon>
        <taxon>Conoidasida</taxon>
        <taxon>Coccidia</taxon>
        <taxon>Eucoccidiorida</taxon>
        <taxon>Eimeriorina</taxon>
        <taxon>Eimeriidae</taxon>
        <taxon>Cyclospora</taxon>
    </lineage>
</organism>
<accession>A0A1D3CRL9</accession>
<dbReference type="EMBL" id="JROU02002236">
    <property type="protein sequence ID" value="OEH73822.1"/>
    <property type="molecule type" value="Genomic_DNA"/>
</dbReference>
<evidence type="ECO:0000313" key="1">
    <source>
        <dbReference type="EMBL" id="OEH73822.1"/>
    </source>
</evidence>
<dbReference type="PANTHER" id="PTHR47026">
    <property type="entry name" value="PIGMENTOSA GTPASE REGULATOR-LIKE PROTEIN, PUTATIVE-RELATED"/>
    <property type="match status" value="1"/>
</dbReference>
<dbReference type="PANTHER" id="PTHR47026:SF2">
    <property type="entry name" value="FLAGELLAR ASSOCIATED PROTEIN"/>
    <property type="match status" value="1"/>
</dbReference>
<sequence length="310" mass="35477">MHPTSRDSLQSSACDGEASSVAAVAASGVYPSEYTPQDLNGNKRATRVSVSLEDGVESTTSDEEDCLVDEATVRAGIRSLRAYRDAYAARGQYGDAQIAQSHIEELEAYLFAVVQERIRGKHLLQQAAVEHAHYEEIERLTTAWQKSTEAFEAHAKRLHQELRERQMEETARSLERTVVYIQPRAPHWSSRLIRLRQNEILQAKAHRYEAAARLKKMADRLEREELISWKAQRDAAIRKKYELLQQRQQQERESVDGRLAAARHHLKALPFRLVVLQLVRVLPAFLLVLQHQLEGDRIFAQLRKAAEKEL</sequence>
<dbReference type="VEuPathDB" id="ToxoDB:cyc_05958"/>
<protein>
    <submittedName>
        <fullName evidence="1">Oxygen-independent coproporphyrinogen III family</fullName>
    </submittedName>
</protein>
<reference evidence="1 2" key="1">
    <citation type="journal article" date="2016" name="BMC Genomics">
        <title>Comparative genomics reveals Cyclospora cayetanensis possesses coccidia-like metabolism and invasion components but unique surface antigens.</title>
        <authorList>
            <person name="Liu S."/>
            <person name="Wang L."/>
            <person name="Zheng H."/>
            <person name="Xu Z."/>
            <person name="Roellig D.M."/>
            <person name="Li N."/>
            <person name="Frace M.A."/>
            <person name="Tang K."/>
            <person name="Arrowood M.J."/>
            <person name="Moss D.M."/>
            <person name="Zhang L."/>
            <person name="Feng Y."/>
            <person name="Xiao L."/>
        </authorList>
    </citation>
    <scope>NUCLEOTIDE SEQUENCE [LARGE SCALE GENOMIC DNA]</scope>
    <source>
        <strain evidence="1 2">CHN_HEN01</strain>
    </source>
</reference>
<comment type="caution">
    <text evidence="1">The sequence shown here is derived from an EMBL/GenBank/DDBJ whole genome shotgun (WGS) entry which is preliminary data.</text>
</comment>
<dbReference type="AlphaFoldDB" id="A0A1D3CRL9"/>
<dbReference type="VEuPathDB" id="ToxoDB:LOC34622228"/>
<dbReference type="InParanoid" id="A0A1D3CRL9"/>
<keyword evidence="2" id="KW-1185">Reference proteome</keyword>